<dbReference type="Proteomes" id="UP001597483">
    <property type="component" value="Unassembled WGS sequence"/>
</dbReference>
<evidence type="ECO:0000313" key="2">
    <source>
        <dbReference type="EMBL" id="MFD2472129.1"/>
    </source>
</evidence>
<evidence type="ECO:0000259" key="1">
    <source>
        <dbReference type="Pfam" id="PF13577"/>
    </source>
</evidence>
<protein>
    <submittedName>
        <fullName evidence="2">Nuclear transport factor 2 family protein</fullName>
    </submittedName>
</protein>
<sequence>MTSLASALNPVSGDVLLDIQHFYARQMFLLDENRVAEWLDTFAEDGVFASTALPEPLEGRAAIERLTRAGVDARRQRGAVHRHLLTGLHAERRPDGTIVARSYVLVVETLPEETSQVWASTVCQDVLLRHGDGWLVRRRHVSLDRKGHALPVLEGM</sequence>
<dbReference type="EMBL" id="JBHUKS010000026">
    <property type="protein sequence ID" value="MFD2472129.1"/>
    <property type="molecule type" value="Genomic_DNA"/>
</dbReference>
<name>A0ABW5HHA5_9PSEU</name>
<organism evidence="2 3">
    <name type="scientific">Amycolatopsis silviterrae</name>
    <dbReference type="NCBI Taxonomy" id="1656914"/>
    <lineage>
        <taxon>Bacteria</taxon>
        <taxon>Bacillati</taxon>
        <taxon>Actinomycetota</taxon>
        <taxon>Actinomycetes</taxon>
        <taxon>Pseudonocardiales</taxon>
        <taxon>Pseudonocardiaceae</taxon>
        <taxon>Amycolatopsis</taxon>
    </lineage>
</organism>
<dbReference type="InterPro" id="IPR037401">
    <property type="entry name" value="SnoaL-like"/>
</dbReference>
<feature type="domain" description="SnoaL-like" evidence="1">
    <location>
        <begin position="18"/>
        <end position="140"/>
    </location>
</feature>
<dbReference type="SUPFAM" id="SSF54427">
    <property type="entry name" value="NTF2-like"/>
    <property type="match status" value="1"/>
</dbReference>
<reference evidence="3" key="1">
    <citation type="journal article" date="2019" name="Int. J. Syst. Evol. Microbiol.">
        <title>The Global Catalogue of Microorganisms (GCM) 10K type strain sequencing project: providing services to taxonomists for standard genome sequencing and annotation.</title>
        <authorList>
            <consortium name="The Broad Institute Genomics Platform"/>
            <consortium name="The Broad Institute Genome Sequencing Center for Infectious Disease"/>
            <person name="Wu L."/>
            <person name="Ma J."/>
        </authorList>
    </citation>
    <scope>NUCLEOTIDE SEQUENCE [LARGE SCALE GENOMIC DNA]</scope>
    <source>
        <strain evidence="3">CGMCC 4.7641</strain>
    </source>
</reference>
<gene>
    <name evidence="2" type="ORF">ACFSVL_32360</name>
</gene>
<comment type="caution">
    <text evidence="2">The sequence shown here is derived from an EMBL/GenBank/DDBJ whole genome shotgun (WGS) entry which is preliminary data.</text>
</comment>
<dbReference type="Gene3D" id="3.10.450.50">
    <property type="match status" value="1"/>
</dbReference>
<dbReference type="RefSeq" id="WP_378309545.1">
    <property type="nucleotide sequence ID" value="NZ_JBHUKS010000026.1"/>
</dbReference>
<evidence type="ECO:0000313" key="3">
    <source>
        <dbReference type="Proteomes" id="UP001597483"/>
    </source>
</evidence>
<dbReference type="InterPro" id="IPR032710">
    <property type="entry name" value="NTF2-like_dom_sf"/>
</dbReference>
<dbReference type="Pfam" id="PF13577">
    <property type="entry name" value="SnoaL_4"/>
    <property type="match status" value="1"/>
</dbReference>
<accession>A0ABW5HHA5</accession>
<keyword evidence="3" id="KW-1185">Reference proteome</keyword>
<proteinExistence type="predicted"/>